<evidence type="ECO:0000256" key="8">
    <source>
        <dbReference type="ARBA" id="ARBA00023163"/>
    </source>
</evidence>
<dbReference type="GO" id="GO:0005675">
    <property type="term" value="C:transcription factor TFIIH holo complex"/>
    <property type="evidence" value="ECO:0007669"/>
    <property type="project" value="UniProtKB-UniRule"/>
</dbReference>
<protein>
    <submittedName>
        <fullName evidence="13">RNA polymerase II transcription factor B subunit 4, putative</fullName>
    </submittedName>
</protein>
<dbReference type="PANTHER" id="PTHR12831:SF0">
    <property type="entry name" value="GENERAL TRANSCRIPTION FACTOR IIH SUBUNIT 3"/>
    <property type="match status" value="1"/>
</dbReference>
<evidence type="ECO:0000313" key="13">
    <source>
        <dbReference type="EMBL" id="GIX61075.1"/>
    </source>
</evidence>
<feature type="region of interest" description="Disordered" evidence="12">
    <location>
        <begin position="408"/>
        <end position="442"/>
    </location>
</feature>
<dbReference type="InterPro" id="IPR036465">
    <property type="entry name" value="vWFA_dom_sf"/>
</dbReference>
<dbReference type="GO" id="GO:0008270">
    <property type="term" value="F:zinc ion binding"/>
    <property type="evidence" value="ECO:0007669"/>
    <property type="project" value="UniProtKB-KW"/>
</dbReference>
<evidence type="ECO:0000256" key="10">
    <source>
        <dbReference type="ARBA" id="ARBA00023242"/>
    </source>
</evidence>
<feature type="region of interest" description="Disordered" evidence="12">
    <location>
        <begin position="1"/>
        <end position="31"/>
    </location>
</feature>
<dbReference type="Pfam" id="PF03850">
    <property type="entry name" value="Tfb4"/>
    <property type="match status" value="1"/>
</dbReference>
<dbReference type="RefSeq" id="XP_067713146.1">
    <property type="nucleotide sequence ID" value="XM_067857045.1"/>
</dbReference>
<dbReference type="GeneID" id="94192558"/>
<proteinExistence type="inferred from homology"/>
<dbReference type="GO" id="GO:0000439">
    <property type="term" value="C:transcription factor TFIIH core complex"/>
    <property type="evidence" value="ECO:0007669"/>
    <property type="project" value="UniProtKB-UniRule"/>
</dbReference>
<keyword evidence="9 11" id="KW-0234">DNA repair</keyword>
<evidence type="ECO:0000256" key="4">
    <source>
        <dbReference type="ARBA" id="ARBA00022763"/>
    </source>
</evidence>
<evidence type="ECO:0000256" key="5">
    <source>
        <dbReference type="ARBA" id="ARBA00022771"/>
    </source>
</evidence>
<dbReference type="InterPro" id="IPR004600">
    <property type="entry name" value="TFIIH_Tfb4/GTF2H3"/>
</dbReference>
<dbReference type="GO" id="GO:0006355">
    <property type="term" value="P:regulation of DNA-templated transcription"/>
    <property type="evidence" value="ECO:0007669"/>
    <property type="project" value="InterPro"/>
</dbReference>
<keyword evidence="4 11" id="KW-0227">DNA damage</keyword>
<evidence type="ECO:0000256" key="9">
    <source>
        <dbReference type="ARBA" id="ARBA00023204"/>
    </source>
</evidence>
<evidence type="ECO:0000256" key="11">
    <source>
        <dbReference type="RuleBase" id="RU368090"/>
    </source>
</evidence>
<keyword evidence="8 11" id="KW-0804">Transcription</keyword>
<sequence length="1444" mass="159464">MQGPREGRSARPGAEDSFVSGGLKPEPDAAEADSRAENALVVVLDLTPGAWAGCAAQGEQRLQLAGLFGLLHRFLKMYAFMSAGHRCCVIGTHSSGTCILYEGVLSDDWLPSCFGGDSGQDERAEATLQRIWRHMLDFIGSWSASSRDPQMTTALSMGLLCEWTPYPLDDTPDLNRLKQSNVGYGRRIVLLDASSTNDYRSQYIGLMNVAFAASKSVRARWNPPKRTQNISINTCAFGRSSRILEQLSDITNAKYLSLTKVLQSEGDPDNYEQSVLQLLMFWFLPSEAVSEHLSTQLPFDFSNTAVCYCHYRTVDIAFLCPCCFAVYCSERDDGGKYRVFCFVCNWPRGSDVAREGQHQPLPVPLRLGEVVEEVGVERGLHEPGDPADLADVRGRLEVVAIDPVEQVERADGHALQPDGVGPEDLEGLPAGGDEREEQQRGEERRLVGELVDLAVVGLRDGRRPPDEVDGVRRAEDEEDLHDRVVPADEAEEEVAVPQEEHDQVELVHPAGDAQAVPGQLELEDEHDETRQVAEVAGEPEDVHRHFAAVSSWVCEQGFSAARGRACGGTRAGPGEPRFYSGARRQQHGWQRDRREVAPDVGHVLRVLVVDQVGQVLAHTRVLRPPPALGEQLVYAAVVVRLANAEVGVHGLVDQPVRRRARHSLNAPPVVLADLAVDVAQRHERAELEVRRGAGAKPLEDAGLVVGVVPGAPPLHVAVREVVLAVHSQQQLLDAQSAHGAVEAVAPAPQPRKEPPRPRLTRHHAGVVAAAVAVALLLHRVVRAAAVHLPQQLDEVVPEGGEAVAAVDAMRYLPLPRALVERVAAHAQVKIHANSCRYAIGVENDLCRLQRRVGHARLIGALLRLLVELEVPLPRRDYGSRVLYLLAEGVVPNPPRRPDVVHHFLQVDQAVRAQRHGLARRAERQVLHQDVGPEAHPDAAQRQVGVALADARQPAVQVEQDVAVQCQREAAQPRPGRKRLARHAEVHIQVDMHAGEPQLHGVAYEVPQGREPGRVHVETLAVVGGRARAPLARARLVRLLWLAAAAVHRLVADAVRDADVADNCDNAAEHLLGHILTVRDIGKARRLLHDVVGVRRARACIRQARYLPDDLGVAVAGIVWPIGYLVINAFRRLTRREKVGIRREHDPRPERLSSFLGVGGRRGLTLTRRVTPLVLRSLHVHRGFPLLYRELPAARAECACPPRQVVVQDDYSAVVRLHELAQRHLRLAAEHPREQERLHQPLQQRPAELRARRCQLRARLGGCAEHHAVLPHELAEADEVHPLEAGREHVEGWPVHLADCAESVEVLRQQRPCVVRADQRHAAQLIVEPHPDHCRARGLRQRFSAGRFRGPVEARQPRQQHAQASGVEGQFHPGEHARRGQLGPLHAHHFGRLYHVLCARRRSESQRGGDASVVPEQCVCTVIRAQRSEFCEIPAFLRQYSCSLL</sequence>
<comment type="similarity">
    <text evidence="2 11">Belongs to the TFB4 family.</text>
</comment>
<accession>A0AAV4LME4</accession>
<keyword evidence="5 11" id="KW-0863">Zinc-finger</keyword>
<keyword evidence="7 11" id="KW-0805">Transcription regulation</keyword>
<evidence type="ECO:0000256" key="2">
    <source>
        <dbReference type="ARBA" id="ARBA00005273"/>
    </source>
</evidence>
<reference evidence="13 14" key="1">
    <citation type="submission" date="2021-06" db="EMBL/GenBank/DDBJ databases">
        <title>Genome sequence of Babesia caballi.</title>
        <authorList>
            <person name="Yamagishi J."/>
            <person name="Kidaka T."/>
            <person name="Ochi A."/>
        </authorList>
    </citation>
    <scope>NUCLEOTIDE SEQUENCE [LARGE SCALE GENOMIC DNA]</scope>
    <source>
        <strain evidence="13">USDA-D6B2</strain>
    </source>
</reference>
<evidence type="ECO:0000256" key="1">
    <source>
        <dbReference type="ARBA" id="ARBA00004123"/>
    </source>
</evidence>
<evidence type="ECO:0000256" key="6">
    <source>
        <dbReference type="ARBA" id="ARBA00022833"/>
    </source>
</evidence>
<feature type="region of interest" description="Disordered" evidence="12">
    <location>
        <begin position="739"/>
        <end position="759"/>
    </location>
</feature>
<evidence type="ECO:0000256" key="7">
    <source>
        <dbReference type="ARBA" id="ARBA00023015"/>
    </source>
</evidence>
<keyword evidence="3 11" id="KW-0479">Metal-binding</keyword>
<keyword evidence="14" id="KW-1185">Reference proteome</keyword>
<dbReference type="Proteomes" id="UP001497744">
    <property type="component" value="Unassembled WGS sequence"/>
</dbReference>
<evidence type="ECO:0000256" key="12">
    <source>
        <dbReference type="SAM" id="MobiDB-lite"/>
    </source>
</evidence>
<dbReference type="Gene3D" id="3.40.50.410">
    <property type="entry name" value="von Willebrand factor, type A domain"/>
    <property type="match status" value="1"/>
</dbReference>
<evidence type="ECO:0000313" key="14">
    <source>
        <dbReference type="Proteomes" id="UP001497744"/>
    </source>
</evidence>
<keyword evidence="6 11" id="KW-0862">Zinc</keyword>
<evidence type="ECO:0000256" key="3">
    <source>
        <dbReference type="ARBA" id="ARBA00022723"/>
    </source>
</evidence>
<comment type="caution">
    <text evidence="13">The sequence shown here is derived from an EMBL/GenBank/DDBJ whole genome shotgun (WGS) entry which is preliminary data.</text>
</comment>
<comment type="subcellular location">
    <subcellularLocation>
        <location evidence="1 11">Nucleus</location>
    </subcellularLocation>
</comment>
<dbReference type="EMBL" id="BPLF01000001">
    <property type="protein sequence ID" value="GIX61075.1"/>
    <property type="molecule type" value="Genomic_DNA"/>
</dbReference>
<dbReference type="PANTHER" id="PTHR12831">
    <property type="entry name" value="TRANSCRIPTION INITIATION FACTOR IIH TFIIH , POLYPEPTIDE 3-RELATED"/>
    <property type="match status" value="1"/>
</dbReference>
<dbReference type="GO" id="GO:0006289">
    <property type="term" value="P:nucleotide-excision repair"/>
    <property type="evidence" value="ECO:0007669"/>
    <property type="project" value="UniProtKB-UniRule"/>
</dbReference>
<name>A0AAV4LME4_BABCB</name>
<gene>
    <name evidence="13" type="ORF">BcabD6B2_05100</name>
</gene>
<organism evidence="13 14">
    <name type="scientific">Babesia caballi</name>
    <dbReference type="NCBI Taxonomy" id="5871"/>
    <lineage>
        <taxon>Eukaryota</taxon>
        <taxon>Sar</taxon>
        <taxon>Alveolata</taxon>
        <taxon>Apicomplexa</taxon>
        <taxon>Aconoidasida</taxon>
        <taxon>Piroplasmida</taxon>
        <taxon>Babesiidae</taxon>
        <taxon>Babesia</taxon>
    </lineage>
</organism>
<keyword evidence="10 11" id="KW-0539">Nucleus</keyword>